<dbReference type="CDD" id="cd07344">
    <property type="entry name" value="M48_yhfN_like"/>
    <property type="match status" value="1"/>
</dbReference>
<reference evidence="3" key="1">
    <citation type="journal article" date="2019" name="Int. J. Syst. Evol. Microbiol.">
        <title>The Global Catalogue of Microorganisms (GCM) 10K type strain sequencing project: providing services to taxonomists for standard genome sequencing and annotation.</title>
        <authorList>
            <consortium name="The Broad Institute Genomics Platform"/>
            <consortium name="The Broad Institute Genome Sequencing Center for Infectious Disease"/>
            <person name="Wu L."/>
            <person name="Ma J."/>
        </authorList>
    </citation>
    <scope>NUCLEOTIDE SEQUENCE [LARGE SCALE GENOMIC DNA]</scope>
    <source>
        <strain evidence="3">CGMCC 1.15053</strain>
    </source>
</reference>
<dbReference type="RefSeq" id="WP_380050700.1">
    <property type="nucleotide sequence ID" value="NZ_JBHSOH010000022.1"/>
</dbReference>
<sequence>MSASVHTLSVAGLPVEVRRSARRRTLALQVRGGVVTAYAPTRLPEATIRAFVEAKRDWLTRHLDRQAQAAAPLAPAPGDGSVVSFLDEVLTLRVVPALARSERVGDELRLPAADPAGLAAQVRAWRHAATPEPYTRLVRDYATRLGALDRLGTVRVSDTRSRWGSCTARGDIRLHWALSAAPLPVLEYVALHEAAHLLELNHSPRYWAHVARLMPGHQEQRAWLRTHGAKLLT</sequence>
<dbReference type="InterPro" id="IPR053136">
    <property type="entry name" value="UTP_pyrophosphatase-like"/>
</dbReference>
<feature type="domain" description="YgjP-like metallopeptidase" evidence="1">
    <location>
        <begin position="24"/>
        <end position="227"/>
    </location>
</feature>
<dbReference type="Pfam" id="PF01863">
    <property type="entry name" value="YgjP-like"/>
    <property type="match status" value="1"/>
</dbReference>
<organism evidence="2 3">
    <name type="scientific">Deinococcus petrolearius</name>
    <dbReference type="NCBI Taxonomy" id="1751295"/>
    <lineage>
        <taxon>Bacteria</taxon>
        <taxon>Thermotogati</taxon>
        <taxon>Deinococcota</taxon>
        <taxon>Deinococci</taxon>
        <taxon>Deinococcales</taxon>
        <taxon>Deinococcaceae</taxon>
        <taxon>Deinococcus</taxon>
    </lineage>
</organism>
<dbReference type="InterPro" id="IPR002725">
    <property type="entry name" value="YgjP-like_metallopeptidase"/>
</dbReference>
<evidence type="ECO:0000313" key="2">
    <source>
        <dbReference type="EMBL" id="MFC5849500.1"/>
    </source>
</evidence>
<name>A0ABW1DLI1_9DEIO</name>
<gene>
    <name evidence="2" type="ORF">ACFPQ6_14400</name>
</gene>
<dbReference type="Proteomes" id="UP001595979">
    <property type="component" value="Unassembled WGS sequence"/>
</dbReference>
<dbReference type="Gene3D" id="3.30.2010.10">
    <property type="entry name" value="Metalloproteases ('zincins'), catalytic domain"/>
    <property type="match status" value="1"/>
</dbReference>
<comment type="caution">
    <text evidence="2">The sequence shown here is derived from an EMBL/GenBank/DDBJ whole genome shotgun (WGS) entry which is preliminary data.</text>
</comment>
<evidence type="ECO:0000259" key="1">
    <source>
        <dbReference type="Pfam" id="PF01863"/>
    </source>
</evidence>
<dbReference type="EMBL" id="JBHSOH010000022">
    <property type="protein sequence ID" value="MFC5849500.1"/>
    <property type="molecule type" value="Genomic_DNA"/>
</dbReference>
<proteinExistence type="predicted"/>
<protein>
    <submittedName>
        <fullName evidence="2">M48 family metallopeptidase</fullName>
    </submittedName>
</protein>
<dbReference type="PANTHER" id="PTHR30399:SF1">
    <property type="entry name" value="UTP PYROPHOSPHATASE"/>
    <property type="match status" value="1"/>
</dbReference>
<keyword evidence="3" id="KW-1185">Reference proteome</keyword>
<accession>A0ABW1DLI1</accession>
<dbReference type="PANTHER" id="PTHR30399">
    <property type="entry name" value="UNCHARACTERIZED PROTEIN YGJP"/>
    <property type="match status" value="1"/>
</dbReference>
<evidence type="ECO:0000313" key="3">
    <source>
        <dbReference type="Proteomes" id="UP001595979"/>
    </source>
</evidence>